<keyword evidence="4 7" id="KW-0812">Transmembrane</keyword>
<organism evidence="8 9">
    <name type="scientific">Macleaya cordata</name>
    <name type="common">Five-seeded plume-poppy</name>
    <name type="synonym">Bocconia cordata</name>
    <dbReference type="NCBI Taxonomy" id="56857"/>
    <lineage>
        <taxon>Eukaryota</taxon>
        <taxon>Viridiplantae</taxon>
        <taxon>Streptophyta</taxon>
        <taxon>Embryophyta</taxon>
        <taxon>Tracheophyta</taxon>
        <taxon>Spermatophyta</taxon>
        <taxon>Magnoliopsida</taxon>
        <taxon>Ranunculales</taxon>
        <taxon>Papaveraceae</taxon>
        <taxon>Papaveroideae</taxon>
        <taxon>Macleaya</taxon>
    </lineage>
</organism>
<feature type="transmembrane region" description="Helical" evidence="7">
    <location>
        <begin position="214"/>
        <end position="233"/>
    </location>
</feature>
<dbReference type="InterPro" id="IPR045018">
    <property type="entry name" value="Azg-like"/>
</dbReference>
<dbReference type="OMA" id="AYCTDAF"/>
<dbReference type="InParanoid" id="A0A200RCS9"/>
<feature type="transmembrane region" description="Helical" evidence="7">
    <location>
        <begin position="487"/>
        <end position="516"/>
    </location>
</feature>
<accession>A0A200RCS9</accession>
<evidence type="ECO:0000313" key="8">
    <source>
        <dbReference type="EMBL" id="OVA20508.1"/>
    </source>
</evidence>
<dbReference type="OrthoDB" id="431212at2759"/>
<evidence type="ECO:0000256" key="6">
    <source>
        <dbReference type="ARBA" id="ARBA00023136"/>
    </source>
</evidence>
<dbReference type="FunCoup" id="A0A200RCS9">
    <property type="interactions" value="5"/>
</dbReference>
<evidence type="ECO:0000256" key="2">
    <source>
        <dbReference type="ARBA" id="ARBA00005697"/>
    </source>
</evidence>
<evidence type="ECO:0000256" key="5">
    <source>
        <dbReference type="ARBA" id="ARBA00022989"/>
    </source>
</evidence>
<evidence type="ECO:0000256" key="1">
    <source>
        <dbReference type="ARBA" id="ARBA00004141"/>
    </source>
</evidence>
<keyword evidence="9" id="KW-1185">Reference proteome</keyword>
<dbReference type="GO" id="GO:0015854">
    <property type="term" value="P:guanine transport"/>
    <property type="evidence" value="ECO:0007669"/>
    <property type="project" value="TreeGrafter"/>
</dbReference>
<reference evidence="8 9" key="1">
    <citation type="journal article" date="2017" name="Mol. Plant">
        <title>The Genome of Medicinal Plant Macleaya cordata Provides New Insights into Benzylisoquinoline Alkaloids Metabolism.</title>
        <authorList>
            <person name="Liu X."/>
            <person name="Liu Y."/>
            <person name="Huang P."/>
            <person name="Ma Y."/>
            <person name="Qing Z."/>
            <person name="Tang Q."/>
            <person name="Cao H."/>
            <person name="Cheng P."/>
            <person name="Zheng Y."/>
            <person name="Yuan Z."/>
            <person name="Zhou Y."/>
            <person name="Liu J."/>
            <person name="Tang Z."/>
            <person name="Zhuo Y."/>
            <person name="Zhang Y."/>
            <person name="Yu L."/>
            <person name="Huang J."/>
            <person name="Yang P."/>
            <person name="Peng Q."/>
            <person name="Zhang J."/>
            <person name="Jiang W."/>
            <person name="Zhang Z."/>
            <person name="Lin K."/>
            <person name="Ro D.K."/>
            <person name="Chen X."/>
            <person name="Xiong X."/>
            <person name="Shang Y."/>
            <person name="Huang S."/>
            <person name="Zeng J."/>
        </authorList>
    </citation>
    <scope>NUCLEOTIDE SEQUENCE [LARGE SCALE GENOMIC DNA]</scope>
    <source>
        <strain evidence="9">cv. BLH2017</strain>
        <tissue evidence="8">Root</tissue>
    </source>
</reference>
<evidence type="ECO:0000256" key="3">
    <source>
        <dbReference type="ARBA" id="ARBA00022448"/>
    </source>
</evidence>
<dbReference type="InterPro" id="IPR006043">
    <property type="entry name" value="NCS2"/>
</dbReference>
<evidence type="ECO:0000313" key="9">
    <source>
        <dbReference type="Proteomes" id="UP000195402"/>
    </source>
</evidence>
<proteinExistence type="inferred from homology"/>
<protein>
    <submittedName>
        <fullName evidence="8">Xanthine/uracil/vitamin C permease</fullName>
    </submittedName>
</protein>
<dbReference type="STRING" id="56857.A0A200RCS9"/>
<dbReference type="Proteomes" id="UP000195402">
    <property type="component" value="Unassembled WGS sequence"/>
</dbReference>
<keyword evidence="3" id="KW-0813">Transport</keyword>
<evidence type="ECO:0000256" key="4">
    <source>
        <dbReference type="ARBA" id="ARBA00022692"/>
    </source>
</evidence>
<evidence type="ECO:0000256" key="7">
    <source>
        <dbReference type="SAM" id="Phobius"/>
    </source>
</evidence>
<dbReference type="PANTHER" id="PTHR43337">
    <property type="entry name" value="XANTHINE/URACIL PERMEASE C887.17-RELATED"/>
    <property type="match status" value="1"/>
</dbReference>
<keyword evidence="5 7" id="KW-1133">Transmembrane helix</keyword>
<feature type="transmembrane region" description="Helical" evidence="7">
    <location>
        <begin position="130"/>
        <end position="149"/>
    </location>
</feature>
<dbReference type="AlphaFoldDB" id="A0A200RCS9"/>
<gene>
    <name evidence="8" type="ORF">BVC80_1065g59</name>
</gene>
<dbReference type="EMBL" id="MVGT01000078">
    <property type="protein sequence ID" value="OVA20508.1"/>
    <property type="molecule type" value="Genomic_DNA"/>
</dbReference>
<feature type="transmembrane region" description="Helical" evidence="7">
    <location>
        <begin position="395"/>
        <end position="419"/>
    </location>
</feature>
<dbReference type="PANTHER" id="PTHR43337:SF13">
    <property type="entry name" value="ADENINE_GUANINE PERMEASE AZG2"/>
    <property type="match status" value="1"/>
</dbReference>
<dbReference type="GO" id="GO:0015853">
    <property type="term" value="P:adenine transport"/>
    <property type="evidence" value="ECO:0007669"/>
    <property type="project" value="TreeGrafter"/>
</dbReference>
<feature type="transmembrane region" description="Helical" evidence="7">
    <location>
        <begin position="178"/>
        <end position="202"/>
    </location>
</feature>
<dbReference type="GO" id="GO:0005886">
    <property type="term" value="C:plasma membrane"/>
    <property type="evidence" value="ECO:0007669"/>
    <property type="project" value="TreeGrafter"/>
</dbReference>
<sequence length="558" mass="59743">MGGDQLCGRLGGGFCSRLGESWRRTKKGLNDGVSKSKVGRYFKLEARKSCFTREICAGTATFLTMAYIITVNATIIADSGGTCSISDCTPTIAATTNVTNIMTDQQPSPDCKFNQNLGYQNCIYKTKSDLIVATVLTSLFGCLAMGIFANLPLALAPGMGINAYFAYNLVGFHGSGPITYQSALAIVLVEGCAFLAIALIGLRAKLARLIPRTVRLASAAGIGLFIAFTGLQAHQGVGLVGPSSSTLVTLAACSKINPVTGECDGGVMQSPTFWLGTSGFLIMSYGLMKNIKGSMIYGIVFVTLVSWIRGTNVTYFPNTQVGDTNFDYFKKVVDFHWIQNTAGAISFSNFNRSEVWVALITLLYVDVLATTGTLYSIAEVGGFVDEKGSFEGEYLAYIVDAISTILSSVLGTTPTAVYIESTAGIREGGRTGLTTLVVGFYFFLSLFFIPLLASVPPWAIGPSLVMVGMMMMKVVKEIDWENVQEGVPAFVTMVLMPLTSSIANGIIGGIMMYVALNLYDYVVGSVKWLMNLRKAMGGVQNQVSATNYTNDPMAEIIP</sequence>
<comment type="similarity">
    <text evidence="2">Belongs to the nucleobase:cation symporter-2 (NCS2) (TC 2.A.40) family. Azg-like subfamily.</text>
</comment>
<dbReference type="GO" id="GO:0005345">
    <property type="term" value="F:purine nucleobase transmembrane transporter activity"/>
    <property type="evidence" value="ECO:0007669"/>
    <property type="project" value="TreeGrafter"/>
</dbReference>
<feature type="transmembrane region" description="Helical" evidence="7">
    <location>
        <begin position="431"/>
        <end position="452"/>
    </location>
</feature>
<comment type="caution">
    <text evidence="8">The sequence shown here is derived from an EMBL/GenBank/DDBJ whole genome shotgun (WGS) entry which is preliminary data.</text>
</comment>
<keyword evidence="6 7" id="KW-0472">Membrane</keyword>
<feature type="transmembrane region" description="Helical" evidence="7">
    <location>
        <begin position="355"/>
        <end position="375"/>
    </location>
</feature>
<comment type="subcellular location">
    <subcellularLocation>
        <location evidence="1">Membrane</location>
        <topology evidence="1">Multi-pass membrane protein</topology>
    </subcellularLocation>
</comment>
<name>A0A200RCS9_MACCD</name>
<dbReference type="Pfam" id="PF00860">
    <property type="entry name" value="Xan_ur_permease"/>
    <property type="match status" value="1"/>
</dbReference>